<gene>
    <name evidence="1" type="ORF">L6452_03154</name>
</gene>
<comment type="caution">
    <text evidence="1">The sequence shown here is derived from an EMBL/GenBank/DDBJ whole genome shotgun (WGS) entry which is preliminary data.</text>
</comment>
<dbReference type="EMBL" id="CM042047">
    <property type="protein sequence ID" value="KAI3771981.1"/>
    <property type="molecule type" value="Genomic_DNA"/>
</dbReference>
<reference evidence="2" key="1">
    <citation type="journal article" date="2022" name="Mol. Ecol. Resour.">
        <title>The genomes of chicory, endive, great burdock and yacon provide insights into Asteraceae palaeo-polyploidization history and plant inulin production.</title>
        <authorList>
            <person name="Fan W."/>
            <person name="Wang S."/>
            <person name="Wang H."/>
            <person name="Wang A."/>
            <person name="Jiang F."/>
            <person name="Liu H."/>
            <person name="Zhao H."/>
            <person name="Xu D."/>
            <person name="Zhang Y."/>
        </authorList>
    </citation>
    <scope>NUCLEOTIDE SEQUENCE [LARGE SCALE GENOMIC DNA]</scope>
    <source>
        <strain evidence="2">cv. Niubang</strain>
    </source>
</reference>
<protein>
    <submittedName>
        <fullName evidence="1">Uncharacterized protein</fullName>
    </submittedName>
</protein>
<accession>A0ACB9FLY6</accession>
<proteinExistence type="predicted"/>
<dbReference type="Proteomes" id="UP001055879">
    <property type="component" value="Linkage Group LG01"/>
</dbReference>
<sequence>MSTFSIATVILKWILIAHVAALSVMSIVVSVLEDGMSGIKAIGRAGELMKGKRTQAFLAMMVCYIAHFLAGKTYVAFSMMFEKWAMWAIGIPFVIGFTCLLEIFVFVFFTVFYHECKMNHKEDKSS</sequence>
<name>A0ACB9FLY6_ARCLA</name>
<evidence type="ECO:0000313" key="2">
    <source>
        <dbReference type="Proteomes" id="UP001055879"/>
    </source>
</evidence>
<evidence type="ECO:0000313" key="1">
    <source>
        <dbReference type="EMBL" id="KAI3771981.1"/>
    </source>
</evidence>
<reference evidence="1 2" key="2">
    <citation type="journal article" date="2022" name="Mol. Ecol. Resour.">
        <title>The genomes of chicory, endive, great burdock and yacon provide insights into Asteraceae paleo-polyploidization history and plant inulin production.</title>
        <authorList>
            <person name="Fan W."/>
            <person name="Wang S."/>
            <person name="Wang H."/>
            <person name="Wang A."/>
            <person name="Jiang F."/>
            <person name="Liu H."/>
            <person name="Zhao H."/>
            <person name="Xu D."/>
            <person name="Zhang Y."/>
        </authorList>
    </citation>
    <scope>NUCLEOTIDE SEQUENCE [LARGE SCALE GENOMIC DNA]</scope>
    <source>
        <strain evidence="2">cv. Niubang</strain>
    </source>
</reference>
<organism evidence="1 2">
    <name type="scientific">Arctium lappa</name>
    <name type="common">Greater burdock</name>
    <name type="synonym">Lappa major</name>
    <dbReference type="NCBI Taxonomy" id="4217"/>
    <lineage>
        <taxon>Eukaryota</taxon>
        <taxon>Viridiplantae</taxon>
        <taxon>Streptophyta</taxon>
        <taxon>Embryophyta</taxon>
        <taxon>Tracheophyta</taxon>
        <taxon>Spermatophyta</taxon>
        <taxon>Magnoliopsida</taxon>
        <taxon>eudicotyledons</taxon>
        <taxon>Gunneridae</taxon>
        <taxon>Pentapetalae</taxon>
        <taxon>asterids</taxon>
        <taxon>campanulids</taxon>
        <taxon>Asterales</taxon>
        <taxon>Asteraceae</taxon>
        <taxon>Carduoideae</taxon>
        <taxon>Cardueae</taxon>
        <taxon>Arctiinae</taxon>
        <taxon>Arctium</taxon>
    </lineage>
</organism>
<keyword evidence="2" id="KW-1185">Reference proteome</keyword>